<gene>
    <name evidence="3" type="ORF">ADM99_09155</name>
</gene>
<dbReference type="Pfam" id="PF19830">
    <property type="entry name" value="DUF6311"/>
    <property type="match status" value="1"/>
</dbReference>
<dbReference type="InterPro" id="IPR046278">
    <property type="entry name" value="DUF6311"/>
</dbReference>
<feature type="domain" description="DUF6311" evidence="2">
    <location>
        <begin position="38"/>
        <end position="364"/>
    </location>
</feature>
<evidence type="ECO:0000313" key="4">
    <source>
        <dbReference type="Proteomes" id="UP000050430"/>
    </source>
</evidence>
<feature type="transmembrane region" description="Helical" evidence="1">
    <location>
        <begin position="295"/>
        <end position="314"/>
    </location>
</feature>
<feature type="transmembrane region" description="Helical" evidence="1">
    <location>
        <begin position="395"/>
        <end position="415"/>
    </location>
</feature>
<feature type="transmembrane region" description="Helical" evidence="1">
    <location>
        <begin position="225"/>
        <end position="247"/>
    </location>
</feature>
<feature type="transmembrane region" description="Helical" evidence="1">
    <location>
        <begin position="326"/>
        <end position="344"/>
    </location>
</feature>
<reference evidence="3 4" key="1">
    <citation type="submission" date="2015-07" db="EMBL/GenBank/DDBJ databases">
        <title>Genome sequence of Leptolinea tardivitalis DSM 16556.</title>
        <authorList>
            <person name="Hemp J."/>
            <person name="Ward L.M."/>
            <person name="Pace L.A."/>
            <person name="Fischer W.W."/>
        </authorList>
    </citation>
    <scope>NUCLEOTIDE SEQUENCE [LARGE SCALE GENOMIC DNA]</scope>
    <source>
        <strain evidence="3 4">YMTK-2</strain>
    </source>
</reference>
<keyword evidence="1" id="KW-0472">Membrane</keyword>
<keyword evidence="1" id="KW-1133">Transmembrane helix</keyword>
<proteinExistence type="predicted"/>
<feature type="transmembrane region" description="Helical" evidence="1">
    <location>
        <begin position="109"/>
        <end position="129"/>
    </location>
</feature>
<keyword evidence="4" id="KW-1185">Reference proteome</keyword>
<dbReference type="RefSeq" id="WP_062531940.1">
    <property type="nucleotide sequence ID" value="NZ_BBYA01000001.1"/>
</dbReference>
<feature type="transmembrane region" description="Helical" evidence="1">
    <location>
        <begin position="79"/>
        <end position="100"/>
    </location>
</feature>
<feature type="transmembrane region" description="Helical" evidence="1">
    <location>
        <begin position="194"/>
        <end position="213"/>
    </location>
</feature>
<dbReference type="PATRIC" id="fig|229920.5.peg.1739"/>
<sequence length="571" mass="64249">MTWPLVTHMGSQLTGQVGDNIYFVWMIGWFKKALFDLHVNPFNVWFLNYPEGWSLAYTEITPAQLLLAVPFSLFASPTFAYNAAHMLSFILSGLIMSLWIRRLTHSNGAALVSGTAYAFLPFHFAHFLIGHLNLSGLQWFPLFFWGFFDLLVSHSENNEVSPLTDNAKETDGTVRSAILRAGLGLGLIALTSQYYLYMTILIAVFIFAIYILFINRPALKQKSFWIRWVITGLVALPLIAAAVAPYVSLAGKGELPDRDLGIVRPYSAGLTDFLLPSTDHFLWGSWIGQHFNRDMWVEGTLYIGLFTTLLAIYGWTRRKKLKQEPILILMAAGGALALLLAMGTDVHWNGTPVEIATPAFLQSFYPKPTLPIPLPGLLLFKYFPFYAKLRALMRFGIFVLLFICTGAGLGASELLKHMTLRWKPIMAAGLIGLVLFDFYPGPYTEFTTVQARPVDVWLASQSGDGAVAQMPFSIAEDQEHTYYTLVHGKPYIGGFFNAFPPAQYKRIKPILLNFPDQESVDLLRELKVRWVLVDPAYYPDWEKTKAEIERFGFSEEAQPGGMAVFSMQVEK</sequence>
<dbReference type="AlphaFoldDB" id="A0A0P6X8Y3"/>
<evidence type="ECO:0000256" key="1">
    <source>
        <dbReference type="SAM" id="Phobius"/>
    </source>
</evidence>
<dbReference type="EMBL" id="LGCK01000010">
    <property type="protein sequence ID" value="KPL71640.1"/>
    <property type="molecule type" value="Genomic_DNA"/>
</dbReference>
<dbReference type="OrthoDB" id="147976at2"/>
<organism evidence="3 4">
    <name type="scientific">Leptolinea tardivitalis</name>
    <dbReference type="NCBI Taxonomy" id="229920"/>
    <lineage>
        <taxon>Bacteria</taxon>
        <taxon>Bacillati</taxon>
        <taxon>Chloroflexota</taxon>
        <taxon>Anaerolineae</taxon>
        <taxon>Anaerolineales</taxon>
        <taxon>Anaerolineaceae</taxon>
        <taxon>Leptolinea</taxon>
    </lineage>
</organism>
<protein>
    <recommendedName>
        <fullName evidence="2">DUF6311 domain-containing protein</fullName>
    </recommendedName>
</protein>
<dbReference type="STRING" id="229920.ADM99_09155"/>
<evidence type="ECO:0000313" key="3">
    <source>
        <dbReference type="EMBL" id="KPL71640.1"/>
    </source>
</evidence>
<name>A0A0P6X8Y3_9CHLR</name>
<keyword evidence="1" id="KW-0812">Transmembrane</keyword>
<accession>A0A0P6X8Y3</accession>
<comment type="caution">
    <text evidence="3">The sequence shown here is derived from an EMBL/GenBank/DDBJ whole genome shotgun (WGS) entry which is preliminary data.</text>
</comment>
<dbReference type="Proteomes" id="UP000050430">
    <property type="component" value="Unassembled WGS sequence"/>
</dbReference>
<feature type="transmembrane region" description="Helical" evidence="1">
    <location>
        <begin position="421"/>
        <end position="439"/>
    </location>
</feature>
<feature type="transmembrane region" description="Helical" evidence="1">
    <location>
        <begin position="364"/>
        <end position="383"/>
    </location>
</feature>
<evidence type="ECO:0000259" key="2">
    <source>
        <dbReference type="Pfam" id="PF19830"/>
    </source>
</evidence>